<reference evidence="2" key="1">
    <citation type="journal article" date="2008" name="J. Bacteriol.">
        <title>Genome sequence of Thermofilum pendens reveals an exceptional loss of biosynthetic pathways without genome reduction.</title>
        <authorList>
            <person name="Anderson I."/>
            <person name="Rodriguez J."/>
            <person name="Susanti D."/>
            <person name="Porat I."/>
            <person name="Reich C."/>
            <person name="Ulrich L.E."/>
            <person name="Elkins J.G."/>
            <person name="Mavromatis K."/>
            <person name="Lykidis A."/>
            <person name="Kim E."/>
            <person name="Thompson L.S."/>
            <person name="Nolan M."/>
            <person name="Land M."/>
            <person name="Copeland A."/>
            <person name="Lapidus A."/>
            <person name="Lucas S."/>
            <person name="Detter C."/>
            <person name="Zhulin I.B."/>
            <person name="Olsen G.J."/>
            <person name="Whitman W."/>
            <person name="Mukhopadhyay B."/>
            <person name="Bristow J."/>
            <person name="Kyrpides N."/>
        </authorList>
    </citation>
    <scope>NUCLEOTIDE SEQUENCE [LARGE SCALE GENOMIC DNA]</scope>
    <source>
        <strain evidence="2">DSM 2475 / Hrk 5</strain>
    </source>
</reference>
<dbReference type="EnsemblBacteria" id="ABL78948">
    <property type="protein sequence ID" value="ABL78948"/>
    <property type="gene ID" value="Tpen_1552"/>
</dbReference>
<proteinExistence type="predicted"/>
<dbReference type="Proteomes" id="UP000000641">
    <property type="component" value="Chromosome"/>
</dbReference>
<dbReference type="STRING" id="368408.Tpen_1552"/>
<dbReference type="Pfam" id="PF14871">
    <property type="entry name" value="GHL6"/>
    <property type="match status" value="1"/>
</dbReference>
<dbReference type="AlphaFoldDB" id="A1S0G8"/>
<dbReference type="OrthoDB" id="211843at2157"/>
<protein>
    <recommendedName>
        <fullName evidence="3">Beta-galactosidase trimerisation domain-containing protein</fullName>
    </recommendedName>
</protein>
<dbReference type="EMBL" id="CP000505">
    <property type="protein sequence ID" value="ABL78948.1"/>
    <property type="molecule type" value="Genomic_DNA"/>
</dbReference>
<dbReference type="PANTHER" id="PTHR43405:SF1">
    <property type="entry name" value="GLYCOSYL HYDROLASE DIGH"/>
    <property type="match status" value="1"/>
</dbReference>
<dbReference type="SUPFAM" id="SSF51445">
    <property type="entry name" value="(Trans)glycosidases"/>
    <property type="match status" value="1"/>
</dbReference>
<dbReference type="InterPro" id="IPR029062">
    <property type="entry name" value="Class_I_gatase-like"/>
</dbReference>
<evidence type="ECO:0008006" key="3">
    <source>
        <dbReference type="Google" id="ProtNLM"/>
    </source>
</evidence>
<dbReference type="KEGG" id="tpe:Tpen_1552"/>
<dbReference type="HOGENOM" id="CLU_418995_0_0_2"/>
<organism evidence="1 2">
    <name type="scientific">Thermofilum pendens (strain DSM 2475 / Hrk 5)</name>
    <dbReference type="NCBI Taxonomy" id="368408"/>
    <lineage>
        <taxon>Archaea</taxon>
        <taxon>Thermoproteota</taxon>
        <taxon>Thermoprotei</taxon>
        <taxon>Thermofilales</taxon>
        <taxon>Thermofilaceae</taxon>
        <taxon>Thermofilum</taxon>
    </lineage>
</organism>
<gene>
    <name evidence="1" type="ordered locus">Tpen_1552</name>
</gene>
<evidence type="ECO:0000313" key="1">
    <source>
        <dbReference type="EMBL" id="ABL78948.1"/>
    </source>
</evidence>
<dbReference type="RefSeq" id="WP_011753213.1">
    <property type="nucleotide sequence ID" value="NC_008698.1"/>
</dbReference>
<dbReference type="CDD" id="cd03143">
    <property type="entry name" value="A4_beta-galactosidase_middle_domain"/>
    <property type="match status" value="1"/>
</dbReference>
<evidence type="ECO:0000313" key="2">
    <source>
        <dbReference type="Proteomes" id="UP000000641"/>
    </source>
</evidence>
<dbReference type="InterPro" id="IPR017853">
    <property type="entry name" value="GH"/>
</dbReference>
<dbReference type="PANTHER" id="PTHR43405">
    <property type="entry name" value="GLYCOSYL HYDROLASE DIGH"/>
    <property type="match status" value="1"/>
</dbReference>
<sequence length="718" mass="80351">MARILQFNFEDKLAQYADRVTGADIVGLAAELHCDTVVIFARDAWGRAYYDSAVARKVASLKSRDLLREVVEEAHRRGIKVVAMIGHTTNPELYSSHPEWAQRDRNGRVIHMDTDPQGVKDKVRWPLMCLNSPFLDYVLREAEEVLRYGVDGVFLDSFRYMPDVERACFCENCRKAYAEEVGGELPSEEDWDSEAFRRAFAWRYRVNVKALERVKDFVRKAKPGAFLVYNSHPAGWRGRANTIVEMSRNAVDVVFAEGSEADYQPPGFLAEIVKLSKAMGAKRVWATRNSFHMALTTTTTSPVVVRQGIREIFAAGGEPMLLVFSSAFVQSPKGLKAAAQAFREVEALEEYMEGAERLRYAGVVYSNRSRDWLGRSDPRHVTDEARGLYYALAYSGYPVDFVSDTQLDSGELKGYRVLLLGSVASMSRRGVASLAERAARGLGVVATYLTSTMDEDGRQLEEFQLSELLGVSYKGVLELPWSYVLPHGEHPVTEGLQGEAILWGDYDRVFNGRRVPPSIAWHARVKALEGTSVLGYVGEPAGEYGYEYENGRSPPLLGSPTGAPAITAREEPRVVYFSGQLGRLFWRTGLPQHEALILNAARWAGGEPPLKLESEGLVLVEPYTRSGQLVVHLVNLTYDRRIIVRGNTADPDAWHSTSESVMPPRRVVPVEAHLRLRGFAPKKAYSPLTSKKYEVETKGEEVAIRVPLEEYEVLVLDL</sequence>
<dbReference type="InterPro" id="IPR052177">
    <property type="entry name" value="Divisome_Glycosyl_Hydrolase"/>
</dbReference>
<accession>A1S0G8</accession>
<dbReference type="SUPFAM" id="SSF52317">
    <property type="entry name" value="Class I glutamine amidotransferase-like"/>
    <property type="match status" value="1"/>
</dbReference>
<dbReference type="Gene3D" id="3.40.50.880">
    <property type="match status" value="1"/>
</dbReference>
<dbReference type="eggNOG" id="arCOG04085">
    <property type="taxonomic scope" value="Archaea"/>
</dbReference>
<dbReference type="InterPro" id="IPR028212">
    <property type="entry name" value="GHL6"/>
</dbReference>
<dbReference type="Gene3D" id="3.20.20.80">
    <property type="entry name" value="Glycosidases"/>
    <property type="match status" value="1"/>
</dbReference>
<keyword evidence="2" id="KW-1185">Reference proteome</keyword>
<name>A1S0G8_THEPD</name>
<dbReference type="GeneID" id="4600901"/>